<dbReference type="OrthoDB" id="2752889at2759"/>
<feature type="transmembrane region" description="Helical" evidence="2">
    <location>
        <begin position="305"/>
        <end position="323"/>
    </location>
</feature>
<keyword evidence="4" id="KW-1185">Reference proteome</keyword>
<feature type="region of interest" description="Disordered" evidence="1">
    <location>
        <begin position="196"/>
        <end position="286"/>
    </location>
</feature>
<dbReference type="EMBL" id="MU250543">
    <property type="protein sequence ID" value="KAG7443775.1"/>
    <property type="molecule type" value="Genomic_DNA"/>
</dbReference>
<feature type="compositionally biased region" description="Polar residues" evidence="1">
    <location>
        <begin position="239"/>
        <end position="271"/>
    </location>
</feature>
<dbReference type="GeneID" id="66101666"/>
<dbReference type="Proteomes" id="UP000812287">
    <property type="component" value="Unassembled WGS sequence"/>
</dbReference>
<sequence>MSHQLICTFDFPESARLVEDFDLYSTTLDNSFLCIRRGTLHLQSTYWEATQTDEFHSGSEPVTTPVDEDRQPSGFSGLHEQPIAHSDFDPDSSPEKPKSAKYLRFNGVELPTKTRPLKRVVAKAKRFARCFKLVQSSRVGVSMMLADSVVKGGKINLKGQHFSPTLDSTDIEEQMTHDNADLLDSDPFAAIVTPKETIAEQTRETTAEQTRETTAEQTRETTTEQARETTSEQARETTSEQATFNSVSAVENLDTEPNVNTPSEDSTSVCVDSSEHPSESDGALGEAPRSLDFVSEDVSPAFPKVLLFFPWCILFCATIFLSARHPEGMHCFAYWTDLAVLHVMVLFAFIVGYVAGEEANVSANNHSPNDLF</sequence>
<evidence type="ECO:0000313" key="4">
    <source>
        <dbReference type="Proteomes" id="UP000812287"/>
    </source>
</evidence>
<protein>
    <submittedName>
        <fullName evidence="3">Uncharacterized protein</fullName>
    </submittedName>
</protein>
<evidence type="ECO:0000313" key="3">
    <source>
        <dbReference type="EMBL" id="KAG7443775.1"/>
    </source>
</evidence>
<gene>
    <name evidence="3" type="ORF">BT62DRAFT_1078257</name>
</gene>
<feature type="region of interest" description="Disordered" evidence="1">
    <location>
        <begin position="53"/>
        <end position="98"/>
    </location>
</feature>
<keyword evidence="2" id="KW-1133">Transmembrane helix</keyword>
<keyword evidence="2" id="KW-0812">Transmembrane</keyword>
<keyword evidence="2" id="KW-0472">Membrane</keyword>
<evidence type="ECO:0000256" key="2">
    <source>
        <dbReference type="SAM" id="Phobius"/>
    </source>
</evidence>
<dbReference type="AlphaFoldDB" id="A0A9P7VNV7"/>
<accession>A0A9P7VNV7</accession>
<comment type="caution">
    <text evidence="3">The sequence shown here is derived from an EMBL/GenBank/DDBJ whole genome shotgun (WGS) entry which is preliminary data.</text>
</comment>
<name>A0A9P7VNV7_9AGAR</name>
<proteinExistence type="predicted"/>
<feature type="compositionally biased region" description="Basic and acidic residues" evidence="1">
    <location>
        <begin position="197"/>
        <end position="238"/>
    </location>
</feature>
<feature type="transmembrane region" description="Helical" evidence="2">
    <location>
        <begin position="335"/>
        <end position="355"/>
    </location>
</feature>
<reference evidence="3" key="1">
    <citation type="submission" date="2020-11" db="EMBL/GenBank/DDBJ databases">
        <title>Adaptations for nitrogen fixation in a non-lichenized fungal sporocarp promotes dispersal by wood-feeding termites.</title>
        <authorList>
            <consortium name="DOE Joint Genome Institute"/>
            <person name="Koch R.A."/>
            <person name="Yoon G."/>
            <person name="Arayal U."/>
            <person name="Lail K."/>
            <person name="Amirebrahimi M."/>
            <person name="Labutti K."/>
            <person name="Lipzen A."/>
            <person name="Riley R."/>
            <person name="Barry K."/>
            <person name="Henrissat B."/>
            <person name="Grigoriev I.V."/>
            <person name="Herr J.R."/>
            <person name="Aime M.C."/>
        </authorList>
    </citation>
    <scope>NUCLEOTIDE SEQUENCE</scope>
    <source>
        <strain evidence="3">MCA 3950</strain>
    </source>
</reference>
<organism evidence="3 4">
    <name type="scientific">Guyanagaster necrorhizus</name>
    <dbReference type="NCBI Taxonomy" id="856835"/>
    <lineage>
        <taxon>Eukaryota</taxon>
        <taxon>Fungi</taxon>
        <taxon>Dikarya</taxon>
        <taxon>Basidiomycota</taxon>
        <taxon>Agaricomycotina</taxon>
        <taxon>Agaricomycetes</taxon>
        <taxon>Agaricomycetidae</taxon>
        <taxon>Agaricales</taxon>
        <taxon>Marasmiineae</taxon>
        <taxon>Physalacriaceae</taxon>
        <taxon>Guyanagaster</taxon>
    </lineage>
</organism>
<dbReference type="RefSeq" id="XP_043037275.1">
    <property type="nucleotide sequence ID" value="XM_043179372.1"/>
</dbReference>
<evidence type="ECO:0000256" key="1">
    <source>
        <dbReference type="SAM" id="MobiDB-lite"/>
    </source>
</evidence>